<dbReference type="InterPro" id="IPR005750">
    <property type="entry name" value="UDP_GlcNAc_COvinyl_MurA"/>
</dbReference>
<dbReference type="InterPro" id="IPR001986">
    <property type="entry name" value="Enolpyruvate_Tfrase_dom"/>
</dbReference>
<protein>
    <recommendedName>
        <fullName evidence="12">UDP-N-acetylglucosamine 1-carboxyvinyltransferase</fullName>
        <ecNumber evidence="12">2.5.1.7</ecNumber>
    </recommendedName>
    <alternativeName>
        <fullName evidence="12">Enoylpyruvate transferase</fullName>
    </alternativeName>
    <alternativeName>
        <fullName evidence="12">UDP-N-acetylglucosamine enolpyruvyl transferase</fullName>
        <shortName evidence="12">EPT</shortName>
    </alternativeName>
</protein>
<comment type="similarity">
    <text evidence="10 12">Belongs to the EPSP synthase family. MurA subfamily.</text>
</comment>
<feature type="binding site" evidence="12">
    <location>
        <position position="328"/>
    </location>
    <ligand>
        <name>UDP-N-acetyl-alpha-D-glucosamine</name>
        <dbReference type="ChEBI" id="CHEBI:57705"/>
    </ligand>
</feature>
<evidence type="ECO:0000256" key="3">
    <source>
        <dbReference type="ARBA" id="ARBA00022490"/>
    </source>
</evidence>
<comment type="caution">
    <text evidence="12">Lacks conserved residue(s) required for the propagation of feature annotation.</text>
</comment>
<dbReference type="InterPro" id="IPR036968">
    <property type="entry name" value="Enolpyruvate_Tfrase_sf"/>
</dbReference>
<keyword evidence="6 12" id="KW-0133">Cell shape</keyword>
<feature type="modified residue" description="2-(S-cysteinyl)pyruvic acid O-phosphothioketal" evidence="12">
    <location>
        <position position="117"/>
    </location>
</feature>
<dbReference type="SUPFAM" id="SSF55205">
    <property type="entry name" value="EPT/RTPC-like"/>
    <property type="match status" value="1"/>
</dbReference>
<dbReference type="NCBIfam" id="NF009470">
    <property type="entry name" value="PRK12830.1"/>
    <property type="match status" value="1"/>
</dbReference>
<gene>
    <name evidence="12 14" type="primary">murA</name>
    <name evidence="14" type="ORF">H7T88_26335</name>
</gene>
<dbReference type="EC" id="2.5.1.7" evidence="12"/>
<evidence type="ECO:0000256" key="1">
    <source>
        <dbReference type="ARBA" id="ARBA00004496"/>
    </source>
</evidence>
<keyword evidence="15" id="KW-1185">Reference proteome</keyword>
<feature type="domain" description="Enolpyruvate transferase" evidence="13">
    <location>
        <begin position="6"/>
        <end position="407"/>
    </location>
</feature>
<dbReference type="HAMAP" id="MF_00111">
    <property type="entry name" value="MurA"/>
    <property type="match status" value="1"/>
</dbReference>
<dbReference type="InterPro" id="IPR013792">
    <property type="entry name" value="RNA3'P_cycl/enolpyr_Trfase_a/b"/>
</dbReference>
<accession>A0ABS7KRZ2</accession>
<feature type="active site" description="Proton donor" evidence="12">
    <location>
        <position position="117"/>
    </location>
</feature>
<evidence type="ECO:0000259" key="13">
    <source>
        <dbReference type="Pfam" id="PF00275"/>
    </source>
</evidence>
<dbReference type="InterPro" id="IPR050068">
    <property type="entry name" value="MurA_subfamily"/>
</dbReference>
<dbReference type="GO" id="GO:0008760">
    <property type="term" value="F:UDP-N-acetylglucosamine 1-carboxyvinyltransferase activity"/>
    <property type="evidence" value="ECO:0007669"/>
    <property type="project" value="UniProtKB-EC"/>
</dbReference>
<keyword evidence="4 12" id="KW-0132">Cell division</keyword>
<name>A0ABS7KRZ2_9BACL</name>
<feature type="binding site" evidence="12">
    <location>
        <begin position="22"/>
        <end position="23"/>
    </location>
    <ligand>
        <name>phosphoenolpyruvate</name>
        <dbReference type="ChEBI" id="CHEBI:58702"/>
    </ligand>
</feature>
<sequence length="448" mass="47477">MSKFIVRGGKRLTGSVKVSGAKNSVLPIIAASLLGEEGQSVIIDAPPLDDVMTINKVLESLGAGVTYRDEVITVNAENLTSCEAPYEWVSKMRASFLVMGPLLTRLGKTRISLPGGCAIGTRPIDQHLKGFEAMGAEISLGQGYIEARSQGRLRGAKIYLDVASVGATQNIMMAATLAEGVTVLENAAKEPEIVDLANFLNGMGAKVRGAGTGVIRIEGVEKLSGVKHTVIPDRIEAGTYMAAAAISGGDVYVEGAISDHLGSVIAKLEEMGVTVQPDENGVRVIADRPLKAVDVKTLPYPGFPTDMQSQMMALLLASEGTSVVTETVFENRFMHVDEFQLMNAEIKVEGRSSIITGNAKLKGAKVTATDLRAGAALIIAGLVAEGTTEVGGVHHIDRGYVHLAEKLNGLGADIYRISVEEPKLDAVKAPSEKVEEEVPMFKVQPTWV</sequence>
<comment type="subcellular location">
    <subcellularLocation>
        <location evidence="1 12">Cytoplasm</location>
    </subcellularLocation>
</comment>
<evidence type="ECO:0000256" key="6">
    <source>
        <dbReference type="ARBA" id="ARBA00022960"/>
    </source>
</evidence>
<feature type="binding site" evidence="12">
    <location>
        <position position="306"/>
    </location>
    <ligand>
        <name>UDP-N-acetyl-alpha-D-glucosamine</name>
        <dbReference type="ChEBI" id="CHEBI:57705"/>
    </ligand>
</feature>
<evidence type="ECO:0000256" key="7">
    <source>
        <dbReference type="ARBA" id="ARBA00022984"/>
    </source>
</evidence>
<keyword evidence="8 12" id="KW-0131">Cell cycle</keyword>
<proteinExistence type="inferred from homology"/>
<evidence type="ECO:0000256" key="8">
    <source>
        <dbReference type="ARBA" id="ARBA00023306"/>
    </source>
</evidence>
<evidence type="ECO:0000256" key="2">
    <source>
        <dbReference type="ARBA" id="ARBA00004752"/>
    </source>
</evidence>
<feature type="binding site" evidence="12">
    <location>
        <begin position="122"/>
        <end position="126"/>
    </location>
    <ligand>
        <name>UDP-N-acetyl-alpha-D-glucosamine</name>
        <dbReference type="ChEBI" id="CHEBI:57705"/>
    </ligand>
</feature>
<comment type="caution">
    <text evidence="14">The sequence shown here is derived from an EMBL/GenBank/DDBJ whole genome shotgun (WGS) entry which is preliminary data.</text>
</comment>
<dbReference type="RefSeq" id="WP_090922882.1">
    <property type="nucleotide sequence ID" value="NZ_JACLIC010000049.1"/>
</dbReference>
<evidence type="ECO:0000313" key="15">
    <source>
        <dbReference type="Proteomes" id="UP000706031"/>
    </source>
</evidence>
<dbReference type="Pfam" id="PF00275">
    <property type="entry name" value="EPSP_synthase"/>
    <property type="match status" value="1"/>
</dbReference>
<evidence type="ECO:0000256" key="11">
    <source>
        <dbReference type="ARBA" id="ARBA00047527"/>
    </source>
</evidence>
<comment type="pathway">
    <text evidence="2 12">Cell wall biogenesis; peptidoglycan biosynthesis.</text>
</comment>
<dbReference type="PANTHER" id="PTHR43783">
    <property type="entry name" value="UDP-N-ACETYLGLUCOSAMINE 1-CARBOXYVINYLTRANSFERASE"/>
    <property type="match status" value="1"/>
</dbReference>
<evidence type="ECO:0000256" key="4">
    <source>
        <dbReference type="ARBA" id="ARBA00022618"/>
    </source>
</evidence>
<dbReference type="NCBIfam" id="TIGR01072">
    <property type="entry name" value="murA"/>
    <property type="match status" value="1"/>
</dbReference>
<dbReference type="PANTHER" id="PTHR43783:SF1">
    <property type="entry name" value="UDP-N-ACETYLGLUCOSAMINE 1-CARBOXYVINYLTRANSFERASE"/>
    <property type="match status" value="1"/>
</dbReference>
<comment type="function">
    <text evidence="12">Cell wall formation. Adds enolpyruvyl to UDP-N-acetylglucosamine.</text>
</comment>
<reference evidence="14 15" key="1">
    <citation type="submission" date="2020-08" db="EMBL/GenBank/DDBJ databases">
        <title>Fungal Genomes of the International Space Station.</title>
        <authorList>
            <person name="Seuylemezian A."/>
            <person name="Singh N.K."/>
            <person name="Wood J."/>
            <person name="Venkateswaran K."/>
        </authorList>
    </citation>
    <scope>NUCLEOTIDE SEQUENCE [LARGE SCALE GENOMIC DNA]</scope>
    <source>
        <strain evidence="14 15">S/N-304-OC-R4</strain>
    </source>
</reference>
<organism evidence="14 15">
    <name type="scientific">Paenibacillus cucumis</name>
    <name type="common">ex Kampfer et al. 2016</name>
    <dbReference type="NCBI Taxonomy" id="1776858"/>
    <lineage>
        <taxon>Bacteria</taxon>
        <taxon>Bacillati</taxon>
        <taxon>Bacillota</taxon>
        <taxon>Bacilli</taxon>
        <taxon>Bacillales</taxon>
        <taxon>Paenibacillaceae</taxon>
        <taxon>Paenibacillus</taxon>
    </lineage>
</organism>
<keyword evidence="5 12" id="KW-0808">Transferase</keyword>
<dbReference type="EMBL" id="JACLIC010000049">
    <property type="protein sequence ID" value="MBY0206746.1"/>
    <property type="molecule type" value="Genomic_DNA"/>
</dbReference>
<evidence type="ECO:0000313" key="14">
    <source>
        <dbReference type="EMBL" id="MBY0206746.1"/>
    </source>
</evidence>
<dbReference type="CDD" id="cd01555">
    <property type="entry name" value="UdpNAET"/>
    <property type="match status" value="1"/>
</dbReference>
<feature type="binding site" evidence="12">
    <location>
        <position position="93"/>
    </location>
    <ligand>
        <name>UDP-N-acetyl-alpha-D-glucosamine</name>
        <dbReference type="ChEBI" id="CHEBI:57705"/>
    </ligand>
</feature>
<keyword evidence="3 12" id="KW-0963">Cytoplasm</keyword>
<dbReference type="NCBIfam" id="NF006873">
    <property type="entry name" value="PRK09369.1"/>
    <property type="match status" value="1"/>
</dbReference>
<keyword evidence="12" id="KW-0670">Pyruvate</keyword>
<evidence type="ECO:0000256" key="12">
    <source>
        <dbReference type="HAMAP-Rule" id="MF_00111"/>
    </source>
</evidence>
<evidence type="ECO:0000256" key="10">
    <source>
        <dbReference type="ARBA" id="ARBA00038367"/>
    </source>
</evidence>
<evidence type="ECO:0000256" key="9">
    <source>
        <dbReference type="ARBA" id="ARBA00023316"/>
    </source>
</evidence>
<keyword evidence="7 12" id="KW-0573">Peptidoglycan synthesis</keyword>
<dbReference type="Proteomes" id="UP000706031">
    <property type="component" value="Unassembled WGS sequence"/>
</dbReference>
<comment type="catalytic activity">
    <reaction evidence="11 12">
        <text>phosphoenolpyruvate + UDP-N-acetyl-alpha-D-glucosamine = UDP-N-acetyl-3-O-(1-carboxyvinyl)-alpha-D-glucosamine + phosphate</text>
        <dbReference type="Rhea" id="RHEA:18681"/>
        <dbReference type="ChEBI" id="CHEBI:43474"/>
        <dbReference type="ChEBI" id="CHEBI:57705"/>
        <dbReference type="ChEBI" id="CHEBI:58702"/>
        <dbReference type="ChEBI" id="CHEBI:68483"/>
        <dbReference type="EC" id="2.5.1.7"/>
    </reaction>
</comment>
<keyword evidence="9 12" id="KW-0961">Cell wall biogenesis/degradation</keyword>
<dbReference type="Gene3D" id="3.65.10.10">
    <property type="entry name" value="Enolpyruvate transferase domain"/>
    <property type="match status" value="2"/>
</dbReference>
<evidence type="ECO:0000256" key="5">
    <source>
        <dbReference type="ARBA" id="ARBA00022679"/>
    </source>
</evidence>